<gene>
    <name evidence="9" type="ORF">TSG867_LOCUS20728</name>
</gene>
<evidence type="ECO:0000256" key="3">
    <source>
        <dbReference type="ARBA" id="ARBA00022729"/>
    </source>
</evidence>
<evidence type="ECO:0000256" key="1">
    <source>
        <dbReference type="ARBA" id="ARBA00004370"/>
    </source>
</evidence>
<dbReference type="GO" id="GO:0005615">
    <property type="term" value="C:extracellular space"/>
    <property type="evidence" value="ECO:0007669"/>
    <property type="project" value="TreeGrafter"/>
</dbReference>
<dbReference type="InterPro" id="IPR005018">
    <property type="entry name" value="DOMON_domain"/>
</dbReference>
<keyword evidence="4" id="KW-0472">Membrane</keyword>
<dbReference type="GO" id="GO:0006589">
    <property type="term" value="P:octopamine biosynthetic process"/>
    <property type="evidence" value="ECO:0007669"/>
    <property type="project" value="TreeGrafter"/>
</dbReference>
<proteinExistence type="inferred from homology"/>
<dbReference type="EMBL" id="CAJOBQ010001547">
    <property type="protein sequence ID" value="CAF4496418.1"/>
    <property type="molecule type" value="Genomic_DNA"/>
</dbReference>
<dbReference type="Gene3D" id="2.60.120.310">
    <property type="entry name" value="Copper type II, ascorbate-dependent monooxygenase, N-terminal domain"/>
    <property type="match status" value="1"/>
</dbReference>
<dbReference type="GO" id="GO:0004500">
    <property type="term" value="F:dopamine beta-monooxygenase activity"/>
    <property type="evidence" value="ECO:0007669"/>
    <property type="project" value="InterPro"/>
</dbReference>
<dbReference type="SMART" id="SM00664">
    <property type="entry name" value="DoH"/>
    <property type="match status" value="1"/>
</dbReference>
<organism evidence="9 10">
    <name type="scientific">Rotaria socialis</name>
    <dbReference type="NCBI Taxonomy" id="392032"/>
    <lineage>
        <taxon>Eukaryota</taxon>
        <taxon>Metazoa</taxon>
        <taxon>Spiralia</taxon>
        <taxon>Gnathifera</taxon>
        <taxon>Rotifera</taxon>
        <taxon>Eurotatoria</taxon>
        <taxon>Bdelloidea</taxon>
        <taxon>Philodinida</taxon>
        <taxon>Philodinidae</taxon>
        <taxon>Rotaria</taxon>
    </lineage>
</organism>
<dbReference type="InterPro" id="IPR014784">
    <property type="entry name" value="Cu2_ascorb_mOase-like_C"/>
</dbReference>
<dbReference type="PANTHER" id="PTHR10157:SF23">
    <property type="entry name" value="MOXD1 HOMOLOG 1"/>
    <property type="match status" value="1"/>
</dbReference>
<protein>
    <recommendedName>
        <fullName evidence="8">DOMON domain-containing protein</fullName>
    </recommendedName>
</protein>
<dbReference type="Proteomes" id="UP000663862">
    <property type="component" value="Unassembled WGS sequence"/>
</dbReference>
<dbReference type="AlphaFoldDB" id="A0A820V6Q3"/>
<dbReference type="Gene3D" id="2.60.40.1210">
    <property type="entry name" value="Cellobiose dehydrogenase, cytochrome domain"/>
    <property type="match status" value="1"/>
</dbReference>
<evidence type="ECO:0000256" key="5">
    <source>
        <dbReference type="ARBA" id="ARBA00023157"/>
    </source>
</evidence>
<dbReference type="SUPFAM" id="SSF49742">
    <property type="entry name" value="PHM/PNGase F"/>
    <property type="match status" value="2"/>
</dbReference>
<dbReference type="InterPro" id="IPR000945">
    <property type="entry name" value="DBH-like"/>
</dbReference>
<keyword evidence="5" id="KW-1015">Disulfide bond</keyword>
<dbReference type="InterPro" id="IPR036939">
    <property type="entry name" value="Cu2_ascorb_mOase_N_sf"/>
</dbReference>
<comment type="caution">
    <text evidence="9">The sequence shown here is derived from an EMBL/GenBank/DDBJ whole genome shotgun (WGS) entry which is preliminary data.</text>
</comment>
<dbReference type="GO" id="GO:0005507">
    <property type="term" value="F:copper ion binding"/>
    <property type="evidence" value="ECO:0007669"/>
    <property type="project" value="InterPro"/>
</dbReference>
<evidence type="ECO:0000256" key="4">
    <source>
        <dbReference type="ARBA" id="ARBA00023136"/>
    </source>
</evidence>
<dbReference type="PROSITE" id="PS50836">
    <property type="entry name" value="DOMON"/>
    <property type="match status" value="1"/>
</dbReference>
<feature type="signal peptide" evidence="7">
    <location>
        <begin position="1"/>
        <end position="16"/>
    </location>
</feature>
<dbReference type="InterPro" id="IPR045266">
    <property type="entry name" value="DOH_DOMON"/>
</dbReference>
<dbReference type="InterPro" id="IPR008977">
    <property type="entry name" value="PHM/PNGase_F_dom_sf"/>
</dbReference>
<dbReference type="SUPFAM" id="SSF49344">
    <property type="entry name" value="CBD9-like"/>
    <property type="match status" value="1"/>
</dbReference>
<evidence type="ECO:0000256" key="7">
    <source>
        <dbReference type="SAM" id="SignalP"/>
    </source>
</evidence>
<dbReference type="Pfam" id="PF03712">
    <property type="entry name" value="Cu2_monoox_C"/>
    <property type="match status" value="1"/>
</dbReference>
<accession>A0A820V6Q3</accession>
<dbReference type="Pfam" id="PF01082">
    <property type="entry name" value="Cu2_monooxygen"/>
    <property type="match status" value="1"/>
</dbReference>
<dbReference type="GO" id="GO:0042420">
    <property type="term" value="P:dopamine catabolic process"/>
    <property type="evidence" value="ECO:0007669"/>
    <property type="project" value="TreeGrafter"/>
</dbReference>
<feature type="chain" id="PRO_5032556069" description="DOMON domain-containing protein" evidence="7">
    <location>
        <begin position="17"/>
        <end position="490"/>
    </location>
</feature>
<dbReference type="FunFam" id="2.60.40.1210:FF:000001">
    <property type="entry name" value="Monooxygenase, DBH-like 1, like"/>
    <property type="match status" value="1"/>
</dbReference>
<dbReference type="GO" id="GO:0030667">
    <property type="term" value="C:secretory granule membrane"/>
    <property type="evidence" value="ECO:0007669"/>
    <property type="project" value="TreeGrafter"/>
</dbReference>
<dbReference type="CDD" id="cd09631">
    <property type="entry name" value="DOMON_DOH"/>
    <property type="match status" value="1"/>
</dbReference>
<evidence type="ECO:0000259" key="8">
    <source>
        <dbReference type="PROSITE" id="PS50836"/>
    </source>
</evidence>
<evidence type="ECO:0000313" key="9">
    <source>
        <dbReference type="EMBL" id="CAF4496418.1"/>
    </source>
</evidence>
<reference evidence="9" key="1">
    <citation type="submission" date="2021-02" db="EMBL/GenBank/DDBJ databases">
        <authorList>
            <person name="Nowell W R."/>
        </authorList>
    </citation>
    <scope>NUCLEOTIDE SEQUENCE</scope>
</reference>
<dbReference type="Pfam" id="PF03351">
    <property type="entry name" value="DOMON"/>
    <property type="match status" value="1"/>
</dbReference>
<evidence type="ECO:0000256" key="2">
    <source>
        <dbReference type="ARBA" id="ARBA00010676"/>
    </source>
</evidence>
<dbReference type="InterPro" id="IPR028460">
    <property type="entry name" value="Tbh/DBH"/>
</dbReference>
<evidence type="ECO:0000313" key="10">
    <source>
        <dbReference type="Proteomes" id="UP000663862"/>
    </source>
</evidence>
<feature type="domain" description="DOMON" evidence="8">
    <location>
        <begin position="36"/>
        <end position="153"/>
    </location>
</feature>
<keyword evidence="6" id="KW-0325">Glycoprotein</keyword>
<dbReference type="PRINTS" id="PR00767">
    <property type="entry name" value="DBMONOXGNASE"/>
</dbReference>
<dbReference type="InterPro" id="IPR000323">
    <property type="entry name" value="Cu2_ascorb_mOase_N"/>
</dbReference>
<dbReference type="PANTHER" id="PTHR10157">
    <property type="entry name" value="DOPAMINE BETA HYDROXYLASE RELATED"/>
    <property type="match status" value="1"/>
</dbReference>
<evidence type="ECO:0000256" key="6">
    <source>
        <dbReference type="ARBA" id="ARBA00023180"/>
    </source>
</evidence>
<comment type="similarity">
    <text evidence="2">Belongs to the copper type II ascorbate-dependent monooxygenase family.</text>
</comment>
<dbReference type="GO" id="GO:0042421">
    <property type="term" value="P:norepinephrine biosynthetic process"/>
    <property type="evidence" value="ECO:0007669"/>
    <property type="project" value="TreeGrafter"/>
</dbReference>
<name>A0A820V6Q3_9BILA</name>
<keyword evidence="3 7" id="KW-0732">Signal</keyword>
<dbReference type="InterPro" id="IPR024548">
    <property type="entry name" value="Cu2_monoox_C"/>
</dbReference>
<comment type="subcellular location">
    <subcellularLocation>
        <location evidence="1">Membrane</location>
    </subcellularLocation>
</comment>
<sequence length="490" mass="55452">MLLIVLLLVVIGDVVSISSPITPFTAYRYSTELEKGTADLWWTVDNGAKDITFELHMKTTGWIALGISPAGGMTGADIGVGWVDSAGKVYFQDRYASDFFKPAMDNTTENWLALRGRESNGWTAIQFKRLLDTCDPMDVEIKSGTNVIIYAYGLTDPSVGDISYHQNRRGSRMIPLQSYANPPTENKFADLDYFEFRLNNSIVPSDDTTYYCKLYKAPTGYSRKRHAIAHKTMIDSDNVDMVHHLVLYECDRTVEFDDNNLAEGVCDDHYKELSRCLANTGVIWAVGGDKIVEFPEEAGYPVGDRRDNTGIRFYLGKELRQYDLGYLTFGTSINALALTIPPKVAQFTVDSYCLKEFTEGDEFATRCMYNTMNKNEVTLGGERTKDEMCSHIFTYYPRINDLSECFTSNHPDAWQAVSNRVSTNFNYTELIDWIKNIEWTPALAIRWQKFYNNASRVVTYNAGNNTKSEALGVLPKYKDLPIKSCQTESV</sequence>
<dbReference type="Gene3D" id="2.60.120.230">
    <property type="match status" value="1"/>
</dbReference>